<sequence>MSMLVRGATPLDAHEHTDLEQALRGTLALAPEARRLSRLIEFTDSTRRDGVYARLSRWCQATQGEYAWAFDNETDAIIPRLGRHAIVGFDVTHFLAHEVLRGPVNRYLFHLVERLVDGRRLVCWVDEFSNALADPDFQSFADNAPKTWRKLNGALCMATQTARSVLASPIARTLVEQTATKIFFPNPNAASDDYIEGFGLTEREFTLIKEQIEPGSRMFLVKQGHASVLCELDLRGFAAELSVISARREGIDRLHRLIEQFGSDPGAWLSRFMDGNGGP</sequence>
<evidence type="ECO:0008006" key="3">
    <source>
        <dbReference type="Google" id="ProtNLM"/>
    </source>
</evidence>
<evidence type="ECO:0000313" key="1">
    <source>
        <dbReference type="EMBL" id="MBM0105794.1"/>
    </source>
</evidence>
<dbReference type="RefSeq" id="WP_203167817.1">
    <property type="nucleotide sequence ID" value="NZ_JAEVLS010000002.1"/>
</dbReference>
<dbReference type="InterPro" id="IPR051162">
    <property type="entry name" value="T4SS_component"/>
</dbReference>
<dbReference type="PANTHER" id="PTHR30121">
    <property type="entry name" value="UNCHARACTERIZED PROTEIN YJGR-RELATED"/>
    <property type="match status" value="1"/>
</dbReference>
<dbReference type="PANTHER" id="PTHR30121:SF12">
    <property type="entry name" value="TYPE IV SECRETION SYSTEM PROTEIN CAGE"/>
    <property type="match status" value="1"/>
</dbReference>
<gene>
    <name evidence="1" type="ORF">JM946_13720</name>
</gene>
<accession>A0ABS1WXV0</accession>
<dbReference type="Gene3D" id="3.40.50.300">
    <property type="entry name" value="P-loop containing nucleotide triphosphate hydrolases"/>
    <property type="match status" value="1"/>
</dbReference>
<proteinExistence type="predicted"/>
<dbReference type="Proteomes" id="UP000661077">
    <property type="component" value="Unassembled WGS sequence"/>
</dbReference>
<dbReference type="SUPFAM" id="SSF52540">
    <property type="entry name" value="P-loop containing nucleoside triphosphate hydrolases"/>
    <property type="match status" value="1"/>
</dbReference>
<evidence type="ECO:0000313" key="2">
    <source>
        <dbReference type="Proteomes" id="UP000661077"/>
    </source>
</evidence>
<comment type="caution">
    <text evidence="1">The sequence shown here is derived from an EMBL/GenBank/DDBJ whole genome shotgun (WGS) entry which is preliminary data.</text>
</comment>
<keyword evidence="2" id="KW-1185">Reference proteome</keyword>
<organism evidence="1 2">
    <name type="scientific">Steroidobacter gossypii</name>
    <dbReference type="NCBI Taxonomy" id="2805490"/>
    <lineage>
        <taxon>Bacteria</taxon>
        <taxon>Pseudomonadati</taxon>
        <taxon>Pseudomonadota</taxon>
        <taxon>Gammaproteobacteria</taxon>
        <taxon>Steroidobacterales</taxon>
        <taxon>Steroidobacteraceae</taxon>
        <taxon>Steroidobacter</taxon>
    </lineage>
</organism>
<reference evidence="1 2" key="1">
    <citation type="journal article" date="2021" name="Int. J. Syst. Evol. Microbiol.">
        <title>Steroidobacter gossypii sp. nov., isolated from soil of cotton cropping field.</title>
        <authorList>
            <person name="Huang R."/>
            <person name="Yang S."/>
            <person name="Zhen C."/>
            <person name="Liu W."/>
        </authorList>
    </citation>
    <scope>NUCLEOTIDE SEQUENCE [LARGE SCALE GENOMIC DNA]</scope>
    <source>
        <strain evidence="1 2">S1-65</strain>
    </source>
</reference>
<dbReference type="EMBL" id="JAEVLS010000002">
    <property type="protein sequence ID" value="MBM0105794.1"/>
    <property type="molecule type" value="Genomic_DNA"/>
</dbReference>
<name>A0ABS1WXV0_9GAMM</name>
<dbReference type="InterPro" id="IPR027417">
    <property type="entry name" value="P-loop_NTPase"/>
</dbReference>
<protein>
    <recommendedName>
        <fullName evidence="3">Type IV secretion system protein VirB4</fullName>
    </recommendedName>
</protein>